<keyword evidence="5" id="KW-1185">Reference proteome</keyword>
<dbReference type="EMBL" id="CP128399">
    <property type="protein sequence ID" value="WJW66499.1"/>
    <property type="molecule type" value="Genomic_DNA"/>
</dbReference>
<dbReference type="Proteomes" id="UP001431572">
    <property type="component" value="Chromosome 1"/>
</dbReference>
<dbReference type="Proteomes" id="UP000521676">
    <property type="component" value="Unassembled WGS sequence"/>
</dbReference>
<dbReference type="Pfam" id="PF13349">
    <property type="entry name" value="DUF4097"/>
    <property type="match status" value="1"/>
</dbReference>
<dbReference type="EMBL" id="JACATZ010000001">
    <property type="protein sequence ID" value="NWJ44610.1"/>
    <property type="molecule type" value="Genomic_DNA"/>
</dbReference>
<evidence type="ECO:0000313" key="3">
    <source>
        <dbReference type="EMBL" id="WJW66499.1"/>
    </source>
</evidence>
<dbReference type="RefSeq" id="WP_341468387.1">
    <property type="nucleotide sequence ID" value="NZ_CP128399.1"/>
</dbReference>
<organism evidence="2 4">
    <name type="scientific">Candidatus Chlorohelix allophototropha</name>
    <dbReference type="NCBI Taxonomy" id="3003348"/>
    <lineage>
        <taxon>Bacteria</taxon>
        <taxon>Bacillati</taxon>
        <taxon>Chloroflexota</taxon>
        <taxon>Chloroflexia</taxon>
        <taxon>Candidatus Chloroheliales</taxon>
        <taxon>Candidatus Chloroheliaceae</taxon>
        <taxon>Candidatus Chlorohelix</taxon>
    </lineage>
</organism>
<evidence type="ECO:0000313" key="5">
    <source>
        <dbReference type="Proteomes" id="UP001431572"/>
    </source>
</evidence>
<name>A0A8T7LZ14_9CHLR</name>
<dbReference type="InterPro" id="IPR025164">
    <property type="entry name" value="Toastrack_DUF4097"/>
</dbReference>
<evidence type="ECO:0000259" key="1">
    <source>
        <dbReference type="Pfam" id="PF13349"/>
    </source>
</evidence>
<protein>
    <submittedName>
        <fullName evidence="3">DUF4097 domain-containing protein</fullName>
    </submittedName>
    <submittedName>
        <fullName evidence="2">DUF4097 family beta strand repeat protein</fullName>
    </submittedName>
</protein>
<gene>
    <name evidence="2" type="ORF">HXX08_01910</name>
    <name evidence="3" type="ORF">OZ401_002302</name>
</gene>
<accession>A0A8T7LZ14</accession>
<feature type="domain" description="DUF4097" evidence="1">
    <location>
        <begin position="60"/>
        <end position="311"/>
    </location>
</feature>
<reference evidence="2 4" key="1">
    <citation type="submission" date="2020-06" db="EMBL/GenBank/DDBJ databases">
        <title>Anoxygenic phototrophic Chloroflexota member uses a Type I reaction center.</title>
        <authorList>
            <person name="Tsuji J.M."/>
            <person name="Shaw N.A."/>
            <person name="Nagashima S."/>
            <person name="Venkiteswaran J."/>
            <person name="Schiff S.L."/>
            <person name="Hanada S."/>
            <person name="Tank M."/>
            <person name="Neufeld J.D."/>
        </authorList>
    </citation>
    <scope>NUCLEOTIDE SEQUENCE [LARGE SCALE GENOMIC DNA]</scope>
    <source>
        <strain evidence="2">L227-S17</strain>
    </source>
</reference>
<evidence type="ECO:0000313" key="2">
    <source>
        <dbReference type="EMBL" id="NWJ44610.1"/>
    </source>
</evidence>
<reference evidence="3" key="2">
    <citation type="journal article" date="2024" name="Nature">
        <title>Anoxygenic phototroph of the Chloroflexota uses a type I reaction centre.</title>
        <authorList>
            <person name="Tsuji J.M."/>
            <person name="Shaw N.A."/>
            <person name="Nagashima S."/>
            <person name="Venkiteswaran J.J."/>
            <person name="Schiff S.L."/>
            <person name="Watanabe T."/>
            <person name="Fukui M."/>
            <person name="Hanada S."/>
            <person name="Tank M."/>
            <person name="Neufeld J.D."/>
        </authorList>
    </citation>
    <scope>NUCLEOTIDE SEQUENCE</scope>
    <source>
        <strain evidence="3">L227-S17</strain>
    </source>
</reference>
<sequence length="311" mass="32715">MHRVVVPILLLFLLAEISGAVAIVMTAPGGFKGLVTLDIGDERRVILPDETFNINPGATLDIQSGNGTVQVTGDSTATQVTVHATKVTRSLGEDAFDRISYSAKIEGNNLVIRANPGSTFTFGISFGESRVDLAITAPSNLLNRIKTNNGAILVTNFNTATGNQSLGTDNGRITVKNLVAQRLELTSSNGSINLDGVTATLSAQTNNGRIEAINSTLGIEQVNSDNGSISLSGALSQVNSGSVQSSNGSVRFSFKGTSDKASYEIRTDNGSINFNIPGLSVRRENNNKTLFSNNNAPNIKIKTNNGSVTVE</sequence>
<proteinExistence type="predicted"/>
<dbReference type="AlphaFoldDB" id="A0A8T7LZ14"/>
<evidence type="ECO:0000313" key="4">
    <source>
        <dbReference type="Proteomes" id="UP000521676"/>
    </source>
</evidence>